<evidence type="ECO:0000313" key="2">
    <source>
        <dbReference type="Proteomes" id="UP001209654"/>
    </source>
</evidence>
<proteinExistence type="predicted"/>
<name>A0ABQ5MTL2_9MICC</name>
<sequence>MPFSALRPSDDFPRDLSTLTRAELEQLEARVNEELFRECNAYLAAHGETLYRFNAVAHELAIRRVLGDLGPL</sequence>
<organism evidence="1 2">
    <name type="scientific">Arthrobacter mangrovi</name>
    <dbReference type="NCBI Taxonomy" id="2966350"/>
    <lineage>
        <taxon>Bacteria</taxon>
        <taxon>Bacillati</taxon>
        <taxon>Actinomycetota</taxon>
        <taxon>Actinomycetes</taxon>
        <taxon>Micrococcales</taxon>
        <taxon>Micrococcaceae</taxon>
        <taxon>Arthrobacter</taxon>
    </lineage>
</organism>
<protein>
    <submittedName>
        <fullName evidence="1">Uncharacterized protein</fullName>
    </submittedName>
</protein>
<gene>
    <name evidence="1" type="ORF">AHIS1636_15440</name>
</gene>
<dbReference type="Proteomes" id="UP001209654">
    <property type="component" value="Unassembled WGS sequence"/>
</dbReference>
<comment type="caution">
    <text evidence="1">The sequence shown here is derived from an EMBL/GenBank/DDBJ whole genome shotgun (WGS) entry which is preliminary data.</text>
</comment>
<accession>A0ABQ5MTL2</accession>
<dbReference type="EMBL" id="BRVS01000005">
    <property type="protein sequence ID" value="GLB67105.1"/>
    <property type="molecule type" value="Genomic_DNA"/>
</dbReference>
<evidence type="ECO:0000313" key="1">
    <source>
        <dbReference type="EMBL" id="GLB67105.1"/>
    </source>
</evidence>
<reference evidence="1 2" key="1">
    <citation type="journal article" date="2023" name="Int. J. Syst. Evol. Microbiol.">
        <title>Arthrobacter mangrovi sp. nov., an actinobacterium isolated from the rhizosphere of a mangrove.</title>
        <authorList>
            <person name="Hamada M."/>
            <person name="Saitou S."/>
            <person name="Enomoto N."/>
            <person name="Nanri K."/>
            <person name="Hidaka K."/>
            <person name="Miura T."/>
            <person name="Tamura T."/>
        </authorList>
    </citation>
    <scope>NUCLEOTIDE SEQUENCE [LARGE SCALE GENOMIC DNA]</scope>
    <source>
        <strain evidence="1 2">NBRC 112813</strain>
    </source>
</reference>
<dbReference type="RefSeq" id="WP_264795228.1">
    <property type="nucleotide sequence ID" value="NZ_BRVS01000005.1"/>
</dbReference>
<keyword evidence="2" id="KW-1185">Reference proteome</keyword>